<proteinExistence type="predicted"/>
<reference evidence="1 2" key="1">
    <citation type="journal article" date="2017" name="Nat. Commun.">
        <title>Genome assembly with in vitro proximity ligation data and whole-genome triplication in lettuce.</title>
        <authorList>
            <person name="Reyes-Chin-Wo S."/>
            <person name="Wang Z."/>
            <person name="Yang X."/>
            <person name="Kozik A."/>
            <person name="Arikit S."/>
            <person name="Song C."/>
            <person name="Xia L."/>
            <person name="Froenicke L."/>
            <person name="Lavelle D.O."/>
            <person name="Truco M.J."/>
            <person name="Xia R."/>
            <person name="Zhu S."/>
            <person name="Xu C."/>
            <person name="Xu H."/>
            <person name="Xu X."/>
            <person name="Cox K."/>
            <person name="Korf I."/>
            <person name="Meyers B.C."/>
            <person name="Michelmore R.W."/>
        </authorList>
    </citation>
    <scope>NUCLEOTIDE SEQUENCE [LARGE SCALE GENOMIC DNA]</scope>
    <source>
        <strain evidence="2">cv. Salinas</strain>
        <tissue evidence="1">Seedlings</tissue>
    </source>
</reference>
<dbReference type="Proteomes" id="UP000235145">
    <property type="component" value="Unassembled WGS sequence"/>
</dbReference>
<sequence length="224" mass="26275">MMEIFSHGAIELHKGNGTAFKVNGHLLKHYEEGMPKEDTEALNKKPLSALDDLTSGMEPRRQNDAVRDFPWYNFLEVVAPSVYVEWKNKLAWLRTKDIDIPPIWAVGLVDHLEPYLTKLFLQDGIQFTCNGWRRLFRMLESVYEALCMEFFSMLNFRKKEDFMDPENFTFCLGGKRQEISLCELMWRLDVYSRSDALYPEFVFILDHCHKRLPKGSQSRDIGPK</sequence>
<name>A0A9R1X1L4_LACSA</name>
<dbReference type="EMBL" id="NBSK02000007">
    <property type="protein sequence ID" value="KAJ0197200.1"/>
    <property type="molecule type" value="Genomic_DNA"/>
</dbReference>
<accession>A0A9R1X1L4</accession>
<gene>
    <name evidence="1" type="ORF">LSAT_V11C700348980</name>
</gene>
<comment type="caution">
    <text evidence="1">The sequence shown here is derived from an EMBL/GenBank/DDBJ whole genome shotgun (WGS) entry which is preliminary data.</text>
</comment>
<organism evidence="1 2">
    <name type="scientific">Lactuca sativa</name>
    <name type="common">Garden lettuce</name>
    <dbReference type="NCBI Taxonomy" id="4236"/>
    <lineage>
        <taxon>Eukaryota</taxon>
        <taxon>Viridiplantae</taxon>
        <taxon>Streptophyta</taxon>
        <taxon>Embryophyta</taxon>
        <taxon>Tracheophyta</taxon>
        <taxon>Spermatophyta</taxon>
        <taxon>Magnoliopsida</taxon>
        <taxon>eudicotyledons</taxon>
        <taxon>Gunneridae</taxon>
        <taxon>Pentapetalae</taxon>
        <taxon>asterids</taxon>
        <taxon>campanulids</taxon>
        <taxon>Asterales</taxon>
        <taxon>Asteraceae</taxon>
        <taxon>Cichorioideae</taxon>
        <taxon>Cichorieae</taxon>
        <taxon>Lactucinae</taxon>
        <taxon>Lactuca</taxon>
    </lineage>
</organism>
<protein>
    <submittedName>
        <fullName evidence="1">Uncharacterized protein</fullName>
    </submittedName>
</protein>
<evidence type="ECO:0000313" key="2">
    <source>
        <dbReference type="Proteomes" id="UP000235145"/>
    </source>
</evidence>
<keyword evidence="2" id="KW-1185">Reference proteome</keyword>
<dbReference type="AlphaFoldDB" id="A0A9R1X1L4"/>
<evidence type="ECO:0000313" key="1">
    <source>
        <dbReference type="EMBL" id="KAJ0197200.1"/>
    </source>
</evidence>